<proteinExistence type="predicted"/>
<dbReference type="EMBL" id="CP012871">
    <property type="protein sequence ID" value="ALR77227.1"/>
    <property type="molecule type" value="Genomic_DNA"/>
</dbReference>
<keyword evidence="6" id="KW-0663">Pyridoxal phosphate</keyword>
<comment type="function">
    <text evidence="2">Decarboxylates L-threonine-O-3-phosphate to yield (R)-1-amino-2-propanol O-2-phosphate, the precursor for the linkage between the nucleotide loop and the corrin ring in cobalamin.</text>
</comment>
<dbReference type="InterPro" id="IPR015421">
    <property type="entry name" value="PyrdxlP-dep_Trfase_major"/>
</dbReference>
<dbReference type="KEGG" id="kle:AO703_13260"/>
<dbReference type="PANTHER" id="PTHR42885:SF1">
    <property type="entry name" value="THREONINE-PHOSPHATE DECARBOXYLASE"/>
    <property type="match status" value="1"/>
</dbReference>
<evidence type="ECO:0000256" key="8">
    <source>
        <dbReference type="ARBA" id="ARBA00029996"/>
    </source>
</evidence>
<reference evidence="12" key="1">
    <citation type="submission" date="2015-10" db="EMBL/GenBank/DDBJ databases">
        <title>Complete Genome Sequencing of Klebsiella sp. strain G5.</title>
        <authorList>
            <person name="Chan K.-G."/>
            <person name="Chen J.-W."/>
        </authorList>
    </citation>
    <scope>NUCLEOTIDE SEQUENCE [LARGE SCALE GENOMIC DNA]</scope>
    <source>
        <strain evidence="12">G5</strain>
    </source>
</reference>
<dbReference type="GO" id="GO:0048472">
    <property type="term" value="F:threonine-phosphate decarboxylase activity"/>
    <property type="evidence" value="ECO:0007669"/>
    <property type="project" value="UniProtKB-EC"/>
</dbReference>
<dbReference type="NCBIfam" id="TIGR01140">
    <property type="entry name" value="L_thr_O3P_dcar"/>
    <property type="match status" value="1"/>
</dbReference>
<accession>A0A806XDV4</accession>
<feature type="domain" description="Aminotransferase class I/classII large" evidence="10">
    <location>
        <begin position="23"/>
        <end position="350"/>
    </location>
</feature>
<evidence type="ECO:0000256" key="6">
    <source>
        <dbReference type="ARBA" id="ARBA00022898"/>
    </source>
</evidence>
<dbReference type="Gene3D" id="3.90.1150.10">
    <property type="entry name" value="Aspartate Aminotransferase, domain 1"/>
    <property type="match status" value="1"/>
</dbReference>
<dbReference type="Gene3D" id="3.40.640.10">
    <property type="entry name" value="Type I PLP-dependent aspartate aminotransferase-like (Major domain)"/>
    <property type="match status" value="1"/>
</dbReference>
<comment type="cofactor">
    <cofactor evidence="1">
        <name>pyridoxal 5'-phosphate</name>
        <dbReference type="ChEBI" id="CHEBI:597326"/>
    </cofactor>
</comment>
<evidence type="ECO:0000256" key="4">
    <source>
        <dbReference type="ARBA" id="ARBA00012285"/>
    </source>
</evidence>
<sequence length="370" mass="41638">MSEHGGNVVETGQQLGIDPALLLDFSANINPLGLPERVRALIVSHLDIITHYPDVEYRHLHQALASANRCEYDQTIAGNGETELIYGLVRTLAPRSAMLLVPGFAEYRRALQQQGCQIIDYALSEQDGFQVDFALLDAVRTHRPDCLFIATPNNPTGLMPDAGLLDRLASLCEELHIALIVDEAFIDFLPQGSTLAPRLAGSRYLYLLRSLTKFFAIPGLRLGYLLSGNKETIRHLKRTREPWSVNAFSALVGQHLLSDEDYISRSHAYIARQRDVLLQAMARFPSLMVWKPEANFIFFRCLRQGFNLKAALLRHHILIRHCENYPGLDSAWYRIAVRTEAENRRFIEALTHVLHDADDGIFSDLLPSAG</sequence>
<dbReference type="OrthoDB" id="9813612at2"/>
<evidence type="ECO:0000256" key="9">
    <source>
        <dbReference type="ARBA" id="ARBA00048531"/>
    </source>
</evidence>
<evidence type="ECO:0000256" key="5">
    <source>
        <dbReference type="ARBA" id="ARBA00022573"/>
    </source>
</evidence>
<evidence type="ECO:0000256" key="7">
    <source>
        <dbReference type="ARBA" id="ARBA00023239"/>
    </source>
</evidence>
<dbReference type="InterPro" id="IPR005860">
    <property type="entry name" value="CobD"/>
</dbReference>
<dbReference type="SUPFAM" id="SSF53383">
    <property type="entry name" value="PLP-dependent transferases"/>
    <property type="match status" value="1"/>
</dbReference>
<keyword evidence="5" id="KW-0169">Cobalamin biosynthesis</keyword>
<dbReference type="InterPro" id="IPR004838">
    <property type="entry name" value="NHTrfase_class1_PyrdxlP-BS"/>
</dbReference>
<comment type="catalytic activity">
    <reaction evidence="9">
        <text>O-phospho-L-threonine + H(+) = (R)-1-aminopropan-2-yl phosphate + CO2</text>
        <dbReference type="Rhea" id="RHEA:11492"/>
        <dbReference type="ChEBI" id="CHEBI:15378"/>
        <dbReference type="ChEBI" id="CHEBI:16526"/>
        <dbReference type="ChEBI" id="CHEBI:58563"/>
        <dbReference type="ChEBI" id="CHEBI:58675"/>
        <dbReference type="EC" id="4.1.1.81"/>
    </reaction>
</comment>
<dbReference type="GO" id="GO:0009236">
    <property type="term" value="P:cobalamin biosynthetic process"/>
    <property type="evidence" value="ECO:0007669"/>
    <property type="project" value="UniProtKB-UniPathway"/>
</dbReference>
<dbReference type="InterPro" id="IPR004839">
    <property type="entry name" value="Aminotransferase_I/II_large"/>
</dbReference>
<protein>
    <recommendedName>
        <fullName evidence="4">threonine-phosphate decarboxylase</fullName>
        <ecNumber evidence="4">4.1.1.81</ecNumber>
    </recommendedName>
    <alternativeName>
        <fullName evidence="8">L-threonine-O-3-phosphate decarboxylase</fullName>
    </alternativeName>
</protein>
<dbReference type="PROSITE" id="PS00105">
    <property type="entry name" value="AA_TRANSFER_CLASS_1"/>
    <property type="match status" value="1"/>
</dbReference>
<dbReference type="EC" id="4.1.1.81" evidence="4"/>
<dbReference type="CDD" id="cd00609">
    <property type="entry name" value="AAT_like"/>
    <property type="match status" value="1"/>
</dbReference>
<dbReference type="Proteomes" id="UP000069162">
    <property type="component" value="Chromosome"/>
</dbReference>
<evidence type="ECO:0000256" key="3">
    <source>
        <dbReference type="ARBA" id="ARBA00004953"/>
    </source>
</evidence>
<keyword evidence="7 11" id="KW-0456">Lyase</keyword>
<dbReference type="Pfam" id="PF00155">
    <property type="entry name" value="Aminotran_1_2"/>
    <property type="match status" value="1"/>
</dbReference>
<evidence type="ECO:0000313" key="11">
    <source>
        <dbReference type="EMBL" id="ALR77227.1"/>
    </source>
</evidence>
<evidence type="ECO:0000256" key="2">
    <source>
        <dbReference type="ARBA" id="ARBA00003444"/>
    </source>
</evidence>
<dbReference type="InterPro" id="IPR015422">
    <property type="entry name" value="PyrdxlP-dep_Trfase_small"/>
</dbReference>
<dbReference type="GO" id="GO:0030170">
    <property type="term" value="F:pyridoxal phosphate binding"/>
    <property type="evidence" value="ECO:0007669"/>
    <property type="project" value="InterPro"/>
</dbReference>
<evidence type="ECO:0000256" key="1">
    <source>
        <dbReference type="ARBA" id="ARBA00001933"/>
    </source>
</evidence>
<comment type="pathway">
    <text evidence="3">Cofactor biosynthesis; adenosylcobalamin biosynthesis.</text>
</comment>
<dbReference type="PANTHER" id="PTHR42885">
    <property type="entry name" value="HISTIDINOL-PHOSPHATE AMINOTRANSFERASE-RELATED"/>
    <property type="match status" value="1"/>
</dbReference>
<evidence type="ECO:0000259" key="10">
    <source>
        <dbReference type="Pfam" id="PF00155"/>
    </source>
</evidence>
<dbReference type="RefSeq" id="WP_062741444.1">
    <property type="nucleotide sequence ID" value="NZ_CP012871.1"/>
</dbReference>
<dbReference type="UniPathway" id="UPA00148"/>
<name>A0A806XDV4_9ENTR</name>
<organism evidence="11 12">
    <name type="scientific">[Enterobacter] lignolyticus</name>
    <dbReference type="NCBI Taxonomy" id="1334193"/>
    <lineage>
        <taxon>Bacteria</taxon>
        <taxon>Pseudomonadati</taxon>
        <taxon>Pseudomonadota</taxon>
        <taxon>Gammaproteobacteria</taxon>
        <taxon>Enterobacterales</taxon>
        <taxon>Enterobacteriaceae</taxon>
        <taxon>Pluralibacter</taxon>
    </lineage>
</organism>
<evidence type="ECO:0000313" key="12">
    <source>
        <dbReference type="Proteomes" id="UP000069162"/>
    </source>
</evidence>
<gene>
    <name evidence="11" type="ORF">AO703_13260</name>
</gene>
<dbReference type="AlphaFoldDB" id="A0A806XDV4"/>
<dbReference type="InterPro" id="IPR015424">
    <property type="entry name" value="PyrdxlP-dep_Trfase"/>
</dbReference>